<reference evidence="2 3" key="1">
    <citation type="submission" date="2017-06" db="EMBL/GenBank/DDBJ databases">
        <title>Ant-infecting Ophiocordyceps genomes reveal a high diversity of potential behavioral manipulation genes and a possible major role for enterotoxins.</title>
        <authorList>
            <person name="De Bekker C."/>
            <person name="Evans H.C."/>
            <person name="Brachmann A."/>
            <person name="Hughes D.P."/>
        </authorList>
    </citation>
    <scope>NUCLEOTIDE SEQUENCE [LARGE SCALE GENOMIC DNA]</scope>
    <source>
        <strain evidence="2 3">1348a</strain>
    </source>
</reference>
<evidence type="ECO:0000313" key="3">
    <source>
        <dbReference type="Proteomes" id="UP000224854"/>
    </source>
</evidence>
<name>A0A2C5ZP85_9HYPO</name>
<gene>
    <name evidence="2" type="ORF">CDD82_326</name>
</gene>
<accession>A0A2C5ZP85</accession>
<comment type="caution">
    <text evidence="2">The sequence shown here is derived from an EMBL/GenBank/DDBJ whole genome shotgun (WGS) entry which is preliminary data.</text>
</comment>
<evidence type="ECO:0000256" key="1">
    <source>
        <dbReference type="SAM" id="MobiDB-lite"/>
    </source>
</evidence>
<dbReference type="OrthoDB" id="5403747at2759"/>
<dbReference type="AlphaFoldDB" id="A0A2C5ZP85"/>
<feature type="region of interest" description="Disordered" evidence="1">
    <location>
        <begin position="44"/>
        <end position="136"/>
    </location>
</feature>
<dbReference type="EMBL" id="NJEU01000107">
    <property type="protein sequence ID" value="PHH81633.1"/>
    <property type="molecule type" value="Genomic_DNA"/>
</dbReference>
<feature type="compositionally biased region" description="Basic and acidic residues" evidence="1">
    <location>
        <begin position="111"/>
        <end position="136"/>
    </location>
</feature>
<evidence type="ECO:0000313" key="2">
    <source>
        <dbReference type="EMBL" id="PHH81633.1"/>
    </source>
</evidence>
<protein>
    <submittedName>
        <fullName evidence="2">Uncharacterized protein</fullName>
    </submittedName>
</protein>
<keyword evidence="3" id="KW-1185">Reference proteome</keyword>
<sequence>MFFLAVVKYMRNKAEVDWNAVAVEQRLKNAEVAKVRFGQIKRKLGISSAGDGPATPTSRAHRTLKKRDGSVMKTPPKDSDTEIRAMRAKPKHFDEEAEDDEDDENSEANEDDKQGFGAFKHEDDSDFEKLVKKEKA</sequence>
<feature type="compositionally biased region" description="Basic and acidic residues" evidence="1">
    <location>
        <begin position="66"/>
        <end position="85"/>
    </location>
</feature>
<organism evidence="2 3">
    <name type="scientific">Ophiocordyceps australis</name>
    <dbReference type="NCBI Taxonomy" id="1399860"/>
    <lineage>
        <taxon>Eukaryota</taxon>
        <taxon>Fungi</taxon>
        <taxon>Dikarya</taxon>
        <taxon>Ascomycota</taxon>
        <taxon>Pezizomycotina</taxon>
        <taxon>Sordariomycetes</taxon>
        <taxon>Hypocreomycetidae</taxon>
        <taxon>Hypocreales</taxon>
        <taxon>Ophiocordycipitaceae</taxon>
        <taxon>Ophiocordyceps</taxon>
    </lineage>
</organism>
<proteinExistence type="predicted"/>
<feature type="compositionally biased region" description="Acidic residues" evidence="1">
    <location>
        <begin position="95"/>
        <end position="110"/>
    </location>
</feature>
<dbReference type="Proteomes" id="UP000224854">
    <property type="component" value="Unassembled WGS sequence"/>
</dbReference>